<dbReference type="SUPFAM" id="SSF51215">
    <property type="entry name" value="Regulatory protein AraC"/>
    <property type="match status" value="1"/>
</dbReference>
<evidence type="ECO:0000313" key="6">
    <source>
        <dbReference type="Proteomes" id="UP000824201"/>
    </source>
</evidence>
<keyword evidence="3" id="KW-0804">Transcription</keyword>
<sequence>MSNNVFRLFPNERYIDLRLIQYGKEQCTPNYSYGPVTRNHFLFHYILSGKGRLSSTNSHGDTKFYSLSAGMGFLIFPDQINTYTADTNNPWEYMWLEFDGIKCLDILASTGLSFDQPIYHAADKELQNKMRNEMLTIIEQENESSLFLIAHLYLFLDYFVRSSFNHTELTGGNLKDLYIREAVTFLEQNYSHSITIEDMAKFCNLNQSYLGKIFKQTLNQTPQQFLIYFRMNKAAEFLKHTTMQIGEISKLVGYPNQLNFSRSFKKIFGVSPQHWREENQLLHK</sequence>
<dbReference type="Pfam" id="PF02311">
    <property type="entry name" value="AraC_binding"/>
    <property type="match status" value="1"/>
</dbReference>
<gene>
    <name evidence="5" type="ORF">IAC96_13460</name>
</gene>
<organism evidence="5 6">
    <name type="scientific">Candidatus Fimimorpha faecalis</name>
    <dbReference type="NCBI Taxonomy" id="2840824"/>
    <lineage>
        <taxon>Bacteria</taxon>
        <taxon>Bacillati</taxon>
        <taxon>Bacillota</taxon>
        <taxon>Clostridia</taxon>
        <taxon>Eubacteriales</taxon>
        <taxon>Candidatus Fimimorpha</taxon>
    </lineage>
</organism>
<dbReference type="CDD" id="cd06986">
    <property type="entry name" value="cupin_MmsR-like_N"/>
    <property type="match status" value="1"/>
</dbReference>
<proteinExistence type="predicted"/>
<dbReference type="AlphaFoldDB" id="A0A9D1EGH8"/>
<dbReference type="EMBL" id="DVHN01000193">
    <property type="protein sequence ID" value="HIR89946.1"/>
    <property type="molecule type" value="Genomic_DNA"/>
</dbReference>
<feature type="domain" description="HTH araC/xylS-type" evidence="4">
    <location>
        <begin position="180"/>
        <end position="278"/>
    </location>
</feature>
<reference evidence="5" key="2">
    <citation type="journal article" date="2021" name="PeerJ">
        <title>Extensive microbial diversity within the chicken gut microbiome revealed by metagenomics and culture.</title>
        <authorList>
            <person name="Gilroy R."/>
            <person name="Ravi A."/>
            <person name="Getino M."/>
            <person name="Pursley I."/>
            <person name="Horton D.L."/>
            <person name="Alikhan N.F."/>
            <person name="Baker D."/>
            <person name="Gharbi K."/>
            <person name="Hall N."/>
            <person name="Watson M."/>
            <person name="Adriaenssens E.M."/>
            <person name="Foster-Nyarko E."/>
            <person name="Jarju S."/>
            <person name="Secka A."/>
            <person name="Antonio M."/>
            <person name="Oren A."/>
            <person name="Chaudhuri R.R."/>
            <person name="La Ragione R."/>
            <person name="Hildebrand F."/>
            <person name="Pallen M.J."/>
        </authorList>
    </citation>
    <scope>NUCLEOTIDE SEQUENCE</scope>
    <source>
        <strain evidence="5">ChiW13-3771</strain>
    </source>
</reference>
<dbReference type="PROSITE" id="PS01124">
    <property type="entry name" value="HTH_ARAC_FAMILY_2"/>
    <property type="match status" value="1"/>
</dbReference>
<evidence type="ECO:0000256" key="2">
    <source>
        <dbReference type="ARBA" id="ARBA00023125"/>
    </source>
</evidence>
<dbReference type="Pfam" id="PF12833">
    <property type="entry name" value="HTH_18"/>
    <property type="match status" value="1"/>
</dbReference>
<comment type="caution">
    <text evidence="5">The sequence shown here is derived from an EMBL/GenBank/DDBJ whole genome shotgun (WGS) entry which is preliminary data.</text>
</comment>
<evidence type="ECO:0000256" key="1">
    <source>
        <dbReference type="ARBA" id="ARBA00023015"/>
    </source>
</evidence>
<evidence type="ECO:0000259" key="4">
    <source>
        <dbReference type="PROSITE" id="PS01124"/>
    </source>
</evidence>
<keyword evidence="1" id="KW-0805">Transcription regulation</keyword>
<dbReference type="Gene3D" id="1.10.10.60">
    <property type="entry name" value="Homeodomain-like"/>
    <property type="match status" value="2"/>
</dbReference>
<dbReference type="Proteomes" id="UP000824201">
    <property type="component" value="Unassembled WGS sequence"/>
</dbReference>
<dbReference type="SUPFAM" id="SSF46689">
    <property type="entry name" value="Homeodomain-like"/>
    <property type="match status" value="2"/>
</dbReference>
<dbReference type="PRINTS" id="PR00032">
    <property type="entry name" value="HTHARAC"/>
</dbReference>
<dbReference type="SMART" id="SM00342">
    <property type="entry name" value="HTH_ARAC"/>
    <property type="match status" value="1"/>
</dbReference>
<dbReference type="InterPro" id="IPR020449">
    <property type="entry name" value="Tscrpt_reg_AraC-type_HTH"/>
</dbReference>
<keyword evidence="2" id="KW-0238">DNA-binding</keyword>
<evidence type="ECO:0000256" key="3">
    <source>
        <dbReference type="ARBA" id="ARBA00023163"/>
    </source>
</evidence>
<protein>
    <submittedName>
        <fullName evidence="5">AraC family transcriptional regulator</fullName>
    </submittedName>
</protein>
<dbReference type="PANTHER" id="PTHR43280:SF30">
    <property type="entry name" value="MMSAB OPERON REGULATORY PROTEIN"/>
    <property type="match status" value="1"/>
</dbReference>
<evidence type="ECO:0000313" key="5">
    <source>
        <dbReference type="EMBL" id="HIR89946.1"/>
    </source>
</evidence>
<dbReference type="InterPro" id="IPR037923">
    <property type="entry name" value="HTH-like"/>
</dbReference>
<accession>A0A9D1EGH8</accession>
<dbReference type="GO" id="GO:0043565">
    <property type="term" value="F:sequence-specific DNA binding"/>
    <property type="evidence" value="ECO:0007669"/>
    <property type="project" value="InterPro"/>
</dbReference>
<reference evidence="5" key="1">
    <citation type="submission" date="2020-10" db="EMBL/GenBank/DDBJ databases">
        <authorList>
            <person name="Gilroy R."/>
        </authorList>
    </citation>
    <scope>NUCLEOTIDE SEQUENCE</scope>
    <source>
        <strain evidence="5">ChiW13-3771</strain>
    </source>
</reference>
<dbReference type="InterPro" id="IPR018060">
    <property type="entry name" value="HTH_AraC"/>
</dbReference>
<dbReference type="GO" id="GO:0003700">
    <property type="term" value="F:DNA-binding transcription factor activity"/>
    <property type="evidence" value="ECO:0007669"/>
    <property type="project" value="InterPro"/>
</dbReference>
<name>A0A9D1EGH8_9FIRM</name>
<dbReference type="InterPro" id="IPR009057">
    <property type="entry name" value="Homeodomain-like_sf"/>
</dbReference>
<dbReference type="PANTHER" id="PTHR43280">
    <property type="entry name" value="ARAC-FAMILY TRANSCRIPTIONAL REGULATOR"/>
    <property type="match status" value="1"/>
</dbReference>
<dbReference type="InterPro" id="IPR003313">
    <property type="entry name" value="AraC-bd"/>
</dbReference>